<keyword evidence="4" id="KW-1185">Reference proteome</keyword>
<feature type="compositionally biased region" description="Basic and acidic residues" evidence="1">
    <location>
        <begin position="1463"/>
        <end position="1475"/>
    </location>
</feature>
<name>A0A9P1GNG4_9DINO</name>
<gene>
    <name evidence="2" type="ORF">C1SCF055_LOCUS42705</name>
</gene>
<comment type="caution">
    <text evidence="2">The sequence shown here is derived from an EMBL/GenBank/DDBJ whole genome shotgun (WGS) entry which is preliminary data.</text>
</comment>
<evidence type="ECO:0000313" key="4">
    <source>
        <dbReference type="Proteomes" id="UP001152797"/>
    </source>
</evidence>
<feature type="non-terminal residue" evidence="2">
    <location>
        <position position="1475"/>
    </location>
</feature>
<reference evidence="3 4" key="2">
    <citation type="submission" date="2024-05" db="EMBL/GenBank/DDBJ databases">
        <authorList>
            <person name="Chen Y."/>
            <person name="Shah S."/>
            <person name="Dougan E. K."/>
            <person name="Thang M."/>
            <person name="Chan C."/>
        </authorList>
    </citation>
    <scope>NUCLEOTIDE SEQUENCE [LARGE SCALE GENOMIC DNA]</scope>
</reference>
<evidence type="ECO:0000313" key="3">
    <source>
        <dbReference type="EMBL" id="CAL4805421.1"/>
    </source>
</evidence>
<evidence type="ECO:0000313" key="2">
    <source>
        <dbReference type="EMBL" id="CAI4018109.1"/>
    </source>
</evidence>
<accession>A0A9P1GNG4</accession>
<dbReference type="EMBL" id="CAMXCT030006676">
    <property type="protein sequence ID" value="CAL4805421.1"/>
    <property type="molecule type" value="Genomic_DNA"/>
</dbReference>
<reference evidence="2" key="1">
    <citation type="submission" date="2022-10" db="EMBL/GenBank/DDBJ databases">
        <authorList>
            <person name="Chen Y."/>
            <person name="Dougan E. K."/>
            <person name="Chan C."/>
            <person name="Rhodes N."/>
            <person name="Thang M."/>
        </authorList>
    </citation>
    <scope>NUCLEOTIDE SEQUENCE</scope>
</reference>
<feature type="region of interest" description="Disordered" evidence="1">
    <location>
        <begin position="1426"/>
        <end position="1475"/>
    </location>
</feature>
<dbReference type="Proteomes" id="UP001152797">
    <property type="component" value="Unassembled WGS sequence"/>
</dbReference>
<dbReference type="OrthoDB" id="417839at2759"/>
<sequence length="1475" mass="161982">VPSVQELIDLMRLALDEPDNVLKHIYALEQKVSCVWHAHFWDRRRLMVVIQEGGRASTLNATMERLAVAEFADKMQQVLGRFESVQDVLVMCLVRMLSCGNRALAEKCGTLLAQWVDATAEEMHDRIDSMSEALFRDLRLHLVLGIQSINERPMGLYEISAGTKKGQEEVDEIELEQIEETWHILTALSKFGPSTLYDRMISPWRARVLRPFLPVLCREPRDVLGPDLPFDRWAEYTGFDAFPGEAAEVIEVEMNLLSFQEKCSRQGFGGFVLEAASEDGMVKVYFKQQKAQSLASLRRRCATRTLHVRPVGRVKRTEAAELGDGNNYSWNAWVNSLAVLVSATADPHNAALCVSMDAHLAVVRHESDNQGFTEATLLGSSEAKNAFLRLLRLGRNLMSASGDAGVKAAKYFLEQGLHTRCWSRARRRLQEGGSPLPLARLSELPANDVALIGELVGVLITMMKCDVKEICDKAMADIKAENGLDVFDVLLQVAASTTNPDPFFLAIAYETIYVFLKNDLMRAQLLSKVISQLRETAILLPYIRGPYVKDAPNEKYMQLWCKCELKYGTPNAARDRLRQLHDSQDPDESSQWREMVPEIRDLQNPMMHRTLLGIVKIIQLLSELAQGEDSEALKPVTDLLDASGRERLLIGPTTGLVTCPDFDVRVESLKCVRNVLEATPEQFDLEEMGWLLNYLTSVGMGIGKQGLFLMEVIELIKLITEFASAPEHPLSFECPICPELDLRDLVGLKLGDLDPIRTFIQACMSSNPVSRAEFEQVVAELADLRLQVRELRAAVHHEGSQDFEVVSSAASAGTSSPVLSASLAAGTDLPPARVEAAQQVGRWLRRGLNQEHRGLSGREKIDLASKVYIVVKDISGTVFDPPKILSSWANTKLLVSVDKQLGDSLFVGLPSKSEARIALSTLMSQEEEGAEEPEALDPHQLVVASGEETELEYNYGILAPPTTESSCAVVVVSEVDDKLLVAIPEGAWHKTRKKRKVDPDLLQRPIAVLVPLCALSDRSVPDSTPTTKVWLGLLGAQFQDMIFSDVGQADFVFPLDDVGMMKLPYAPALLAVAKDHFTFLSAESAAPQPGLSQSPQVVYEARMSALEDGLQEIKQLLVAQQPAAPRPPALRNAKPKVKFSPSALPEGVDPAVAQQALQAGVSPAALQDIAASMGLPIQSKMTAQAAAVAVSSDEEEEDFNLGGGRGAAIGSGDPMETAVLQLTKLVTALQRSKTTKKDKELEAILDRAESGSARDAVGGSSRSKAAALLSLQKLLRTSPQLIYVAVEKRLQEDWEQAALQPGVQHNVISARGWIEHRSRIQGFPSTARAAWCLGGIWDCLRTGRYDEARARAALGVCVLDQQACDSGSFLLATELSLEDPPPMTSFQQHQAPAPWELPHSKLVGPRWMDLVVAKVKDLADFHEKRAKLSSQIRPRAPAEDQAPAPKPKAKAKQKGTGKGKQVNAEENKDSKEAAA</sequence>
<feature type="compositionally biased region" description="Basic residues" evidence="1">
    <location>
        <begin position="1447"/>
        <end position="1457"/>
    </location>
</feature>
<evidence type="ECO:0000256" key="1">
    <source>
        <dbReference type="SAM" id="MobiDB-lite"/>
    </source>
</evidence>
<protein>
    <submittedName>
        <fullName evidence="3">Malignant fibrous histiocytoma-amplified sequence 1-like</fullName>
    </submittedName>
</protein>
<dbReference type="EMBL" id="CAMXCT020006676">
    <property type="protein sequence ID" value="CAL1171484.1"/>
    <property type="molecule type" value="Genomic_DNA"/>
</dbReference>
<dbReference type="EMBL" id="CAMXCT010006676">
    <property type="protein sequence ID" value="CAI4018109.1"/>
    <property type="molecule type" value="Genomic_DNA"/>
</dbReference>
<proteinExistence type="predicted"/>
<organism evidence="2">
    <name type="scientific">Cladocopium goreaui</name>
    <dbReference type="NCBI Taxonomy" id="2562237"/>
    <lineage>
        <taxon>Eukaryota</taxon>
        <taxon>Sar</taxon>
        <taxon>Alveolata</taxon>
        <taxon>Dinophyceae</taxon>
        <taxon>Suessiales</taxon>
        <taxon>Symbiodiniaceae</taxon>
        <taxon>Cladocopium</taxon>
    </lineage>
</organism>